<dbReference type="EMBL" id="HE575317">
    <property type="protein sequence ID" value="CCC90076.1"/>
    <property type="molecule type" value="Genomic_DNA"/>
</dbReference>
<gene>
    <name evidence="2" type="ORF">TCIL3000_4_1610</name>
</gene>
<feature type="compositionally biased region" description="Low complexity" evidence="1">
    <location>
        <begin position="188"/>
        <end position="198"/>
    </location>
</feature>
<sequence>MSSFNVYAVPVTGASASFSSPLMDCTNAIKNSDNIINGASGTVAMKPSATAAFRGHLKVITTVQDEPATPTRRTNDPYRRTSSDGVPCVPRSPFSTEMNFMMSHSDEVRSQFNGNASISFNSSASGSFSIAPQTPIRSLPHHKHAPVVPAAPAPRSAAAVGGTINTGRNGGRHADSQRAAGSGTAPFNAASSSTAGNTSVMRVPCKRVYVNGRPVIVSVNDDGK</sequence>
<feature type="compositionally biased region" description="Low complexity" evidence="1">
    <location>
        <begin position="151"/>
        <end position="167"/>
    </location>
</feature>
<feature type="compositionally biased region" description="Basic and acidic residues" evidence="1">
    <location>
        <begin position="73"/>
        <end position="82"/>
    </location>
</feature>
<proteinExistence type="predicted"/>
<feature type="region of interest" description="Disordered" evidence="1">
    <location>
        <begin position="151"/>
        <end position="198"/>
    </location>
</feature>
<accession>G0UL21</accession>
<dbReference type="VEuPathDB" id="TriTrypDB:TcIL3000_4_1610"/>
<reference evidence="2" key="1">
    <citation type="journal article" date="2012" name="Proc. Natl. Acad. Sci. U.S.A.">
        <title>Antigenic diversity is generated by distinct evolutionary mechanisms in African trypanosome species.</title>
        <authorList>
            <person name="Jackson A.P."/>
            <person name="Berry A."/>
            <person name="Aslett M."/>
            <person name="Allison H.C."/>
            <person name="Burton P."/>
            <person name="Vavrova-Anderson J."/>
            <person name="Brown R."/>
            <person name="Browne H."/>
            <person name="Corton N."/>
            <person name="Hauser H."/>
            <person name="Gamble J."/>
            <person name="Gilderthorp R."/>
            <person name="Marcello L."/>
            <person name="McQuillan J."/>
            <person name="Otto T.D."/>
            <person name="Quail M.A."/>
            <person name="Sanders M.J."/>
            <person name="van Tonder A."/>
            <person name="Ginger M.L."/>
            <person name="Field M.C."/>
            <person name="Barry J.D."/>
            <person name="Hertz-Fowler C."/>
            <person name="Berriman M."/>
        </authorList>
    </citation>
    <scope>NUCLEOTIDE SEQUENCE</scope>
    <source>
        <strain evidence="2">IL3000</strain>
    </source>
</reference>
<dbReference type="AlphaFoldDB" id="G0UL21"/>
<evidence type="ECO:0000313" key="2">
    <source>
        <dbReference type="EMBL" id="CCC90076.1"/>
    </source>
</evidence>
<protein>
    <submittedName>
        <fullName evidence="2">Uncharacterized protein</fullName>
    </submittedName>
</protein>
<feature type="region of interest" description="Disordered" evidence="1">
    <location>
        <begin position="65"/>
        <end position="89"/>
    </location>
</feature>
<evidence type="ECO:0000256" key="1">
    <source>
        <dbReference type="SAM" id="MobiDB-lite"/>
    </source>
</evidence>
<name>G0UL21_TRYCI</name>
<organism evidence="2">
    <name type="scientific">Trypanosoma congolense (strain IL3000)</name>
    <dbReference type="NCBI Taxonomy" id="1068625"/>
    <lineage>
        <taxon>Eukaryota</taxon>
        <taxon>Discoba</taxon>
        <taxon>Euglenozoa</taxon>
        <taxon>Kinetoplastea</taxon>
        <taxon>Metakinetoplastina</taxon>
        <taxon>Trypanosomatida</taxon>
        <taxon>Trypanosomatidae</taxon>
        <taxon>Trypanosoma</taxon>
        <taxon>Nannomonas</taxon>
    </lineage>
</organism>